<name>A0A5P9JZL1_9HYPH</name>
<evidence type="ECO:0000313" key="7">
    <source>
        <dbReference type="Proteomes" id="UP000325614"/>
    </source>
</evidence>
<keyword evidence="7" id="KW-1185">Reference proteome</keyword>
<dbReference type="InterPro" id="IPR019734">
    <property type="entry name" value="TPR_rpt"/>
</dbReference>
<dbReference type="Proteomes" id="UP000325614">
    <property type="component" value="Chromosome"/>
</dbReference>
<dbReference type="PANTHER" id="PTHR45586:SF1">
    <property type="entry name" value="LIPOPOLYSACCHARIDE ASSEMBLY PROTEIN B"/>
    <property type="match status" value="1"/>
</dbReference>
<dbReference type="PANTHER" id="PTHR45586">
    <property type="entry name" value="TPR REPEAT-CONTAINING PROTEIN PA4667"/>
    <property type="match status" value="1"/>
</dbReference>
<organism evidence="6 7">
    <name type="scientific">Microvirga thermotolerans</name>
    <dbReference type="NCBI Taxonomy" id="2651334"/>
    <lineage>
        <taxon>Bacteria</taxon>
        <taxon>Pseudomonadati</taxon>
        <taxon>Pseudomonadota</taxon>
        <taxon>Alphaproteobacteria</taxon>
        <taxon>Hyphomicrobiales</taxon>
        <taxon>Methylobacteriaceae</taxon>
        <taxon>Microvirga</taxon>
    </lineage>
</organism>
<evidence type="ECO:0000256" key="4">
    <source>
        <dbReference type="SAM" id="MobiDB-lite"/>
    </source>
</evidence>
<dbReference type="Pfam" id="PF13432">
    <property type="entry name" value="TPR_16"/>
    <property type="match status" value="1"/>
</dbReference>
<protein>
    <submittedName>
        <fullName evidence="6">Tetratricopeptide repeat protein</fullName>
    </submittedName>
</protein>
<dbReference type="PROSITE" id="PS50005">
    <property type="entry name" value="TPR"/>
    <property type="match status" value="3"/>
</dbReference>
<gene>
    <name evidence="6" type="ORF">GDR74_06130</name>
</gene>
<keyword evidence="1" id="KW-0677">Repeat</keyword>
<dbReference type="AlphaFoldDB" id="A0A5P9JZL1"/>
<dbReference type="SMART" id="SM00028">
    <property type="entry name" value="TPR"/>
    <property type="match status" value="9"/>
</dbReference>
<evidence type="ECO:0000256" key="2">
    <source>
        <dbReference type="ARBA" id="ARBA00022803"/>
    </source>
</evidence>
<feature type="repeat" description="TPR" evidence="3">
    <location>
        <begin position="483"/>
        <end position="516"/>
    </location>
</feature>
<dbReference type="EMBL" id="CP045423">
    <property type="protein sequence ID" value="QFU18037.1"/>
    <property type="molecule type" value="Genomic_DNA"/>
</dbReference>
<dbReference type="Gene3D" id="1.25.40.10">
    <property type="entry name" value="Tetratricopeptide repeat domain"/>
    <property type="match status" value="3"/>
</dbReference>
<feature type="compositionally biased region" description="Pro residues" evidence="4">
    <location>
        <begin position="573"/>
        <end position="585"/>
    </location>
</feature>
<keyword evidence="5" id="KW-0732">Signal</keyword>
<keyword evidence="2 3" id="KW-0802">TPR repeat</keyword>
<feature type="compositionally biased region" description="Low complexity" evidence="4">
    <location>
        <begin position="586"/>
        <end position="603"/>
    </location>
</feature>
<evidence type="ECO:0000313" key="6">
    <source>
        <dbReference type="EMBL" id="QFU18037.1"/>
    </source>
</evidence>
<feature type="region of interest" description="Disordered" evidence="4">
    <location>
        <begin position="564"/>
        <end position="603"/>
    </location>
</feature>
<proteinExistence type="predicted"/>
<dbReference type="Pfam" id="PF13414">
    <property type="entry name" value="TPR_11"/>
    <property type="match status" value="1"/>
</dbReference>
<accession>A0A5P9JZL1</accession>
<evidence type="ECO:0000256" key="3">
    <source>
        <dbReference type="PROSITE-ProRule" id="PRU00339"/>
    </source>
</evidence>
<dbReference type="Pfam" id="PF07719">
    <property type="entry name" value="TPR_2"/>
    <property type="match status" value="1"/>
</dbReference>
<sequence length="603" mass="66007">MFPARKGLPALVFAAFGFLAAPALAANPDPSEALQPAQSLEGNFLAAYVAGAAHDTTAATIFFREAIQEDPRNQDLLERAFVAFLANGSMNEAYRAAERLSSRDGSNNLARFALAVQALRTKKYSDARAKLTVRGRPADLTATLLTAWAYAGAKDGKQALATVDKLKSERAFNQFREYHAALIADVTGNPAEAEKRFKAAYSGERNTLQVVDAYARFLAKRGRRDEALELYRTFDETVPRHPAVRAAMAALKEGKPLGPTVTTAQEGAAELLYGLGVVGNSQGDELTAIIYLRLGLDLDPDHALALVTLGDVYERLKQYDQANAVFSRVPKDSPVRVSADIAIGQNYELLGRSAEAESYLKALMEKHPNEVEVVMALGNVQRSRKQFAEAAETYDKAIKLVGTPERGHWILFFYRGTSYERAKQWDKAEADLKKALELVPDTLPQGKAQVLNYLAYSWVDRNENIDEAFRMLTRAVELAPRDGMIIDSLGWAYYRMGRYDDAVRELEKAVELKAGDPVINDHLGDAYWKTGRRLEARFQWNHAKDSNPEHEDLVKILQKIDKGLDEVSSATPSSPPASEPAPAPSAPAAEGAPPAAPAGENGG</sequence>
<dbReference type="KEGG" id="mico:GDR74_06130"/>
<feature type="repeat" description="TPR" evidence="3">
    <location>
        <begin position="409"/>
        <end position="442"/>
    </location>
</feature>
<dbReference type="InterPro" id="IPR013105">
    <property type="entry name" value="TPR_2"/>
</dbReference>
<dbReference type="Pfam" id="PF13174">
    <property type="entry name" value="TPR_6"/>
    <property type="match status" value="1"/>
</dbReference>
<dbReference type="RefSeq" id="WP_152587668.1">
    <property type="nucleotide sequence ID" value="NZ_CP045423.1"/>
</dbReference>
<dbReference type="InterPro" id="IPR051012">
    <property type="entry name" value="CellSynth/LPSAsmb/PSIAsmb"/>
</dbReference>
<feature type="repeat" description="TPR" evidence="3">
    <location>
        <begin position="303"/>
        <end position="336"/>
    </location>
</feature>
<dbReference type="InterPro" id="IPR011990">
    <property type="entry name" value="TPR-like_helical_dom_sf"/>
</dbReference>
<reference evidence="6 7" key="1">
    <citation type="submission" date="2019-10" db="EMBL/GenBank/DDBJ databases">
        <title>Isolation, Identification of Microvirga thermotolerans HR1, a novel thermophilic bacterium and Comparative Genomics of the genus Microvirga.</title>
        <authorList>
            <person name="Li J."/>
            <person name="Zhang W."/>
            <person name="Lin M."/>
            <person name="Wang J."/>
        </authorList>
    </citation>
    <scope>NUCLEOTIDE SEQUENCE [LARGE SCALE GENOMIC DNA]</scope>
    <source>
        <strain evidence="6 7">HR1</strain>
    </source>
</reference>
<evidence type="ECO:0000256" key="1">
    <source>
        <dbReference type="ARBA" id="ARBA00022737"/>
    </source>
</evidence>
<evidence type="ECO:0000256" key="5">
    <source>
        <dbReference type="SAM" id="SignalP"/>
    </source>
</evidence>
<dbReference type="SUPFAM" id="SSF48452">
    <property type="entry name" value="TPR-like"/>
    <property type="match status" value="3"/>
</dbReference>
<feature type="signal peptide" evidence="5">
    <location>
        <begin position="1"/>
        <end position="25"/>
    </location>
</feature>
<feature type="chain" id="PRO_5024810442" evidence="5">
    <location>
        <begin position="26"/>
        <end position="603"/>
    </location>
</feature>